<dbReference type="Proteomes" id="UP000177907">
    <property type="component" value="Unassembled WGS sequence"/>
</dbReference>
<dbReference type="EMBL" id="MFQZ01000001">
    <property type="protein sequence ID" value="OGH88736.1"/>
    <property type="molecule type" value="Genomic_DNA"/>
</dbReference>
<evidence type="ECO:0000256" key="4">
    <source>
        <dbReference type="ARBA" id="ARBA00022759"/>
    </source>
</evidence>
<dbReference type="GO" id="GO:0008270">
    <property type="term" value="F:zinc ion binding"/>
    <property type="evidence" value="ECO:0007669"/>
    <property type="project" value="UniProtKB-UniRule"/>
</dbReference>
<feature type="binding site" evidence="7">
    <location>
        <position position="114"/>
    </location>
    <ligand>
        <name>Zn(2+)</name>
        <dbReference type="ChEBI" id="CHEBI:29105"/>
        <note>catalytic</note>
    </ligand>
</feature>
<evidence type="ECO:0000256" key="3">
    <source>
        <dbReference type="ARBA" id="ARBA00022723"/>
    </source>
</evidence>
<dbReference type="GO" id="GO:0006364">
    <property type="term" value="P:rRNA processing"/>
    <property type="evidence" value="ECO:0007669"/>
    <property type="project" value="UniProtKB-UniRule"/>
</dbReference>
<evidence type="ECO:0000256" key="6">
    <source>
        <dbReference type="ARBA" id="ARBA00022833"/>
    </source>
</evidence>
<keyword evidence="4 7" id="KW-0255">Endonuclease</keyword>
<comment type="cofactor">
    <cofactor evidence="7">
        <name>Zn(2+)</name>
        <dbReference type="ChEBI" id="CHEBI:29105"/>
    </cofactor>
    <text evidence="7">Binds 1 zinc ion.</text>
</comment>
<dbReference type="InterPro" id="IPR023091">
    <property type="entry name" value="MetalPrtase_cat_dom_sf_prd"/>
</dbReference>
<keyword evidence="6 7" id="KW-0862">Zinc</keyword>
<feature type="binding site" evidence="7">
    <location>
        <position position="110"/>
    </location>
    <ligand>
        <name>Zn(2+)</name>
        <dbReference type="ChEBI" id="CHEBI:29105"/>
        <note>catalytic</note>
    </ligand>
</feature>
<evidence type="ECO:0000256" key="1">
    <source>
        <dbReference type="ARBA" id="ARBA00010875"/>
    </source>
</evidence>
<keyword evidence="3 7" id="KW-0479">Metal-binding</keyword>
<dbReference type="STRING" id="1798704.A3J93_01410"/>
<dbReference type="GO" id="GO:0004222">
    <property type="term" value="F:metalloendopeptidase activity"/>
    <property type="evidence" value="ECO:0007669"/>
    <property type="project" value="InterPro"/>
</dbReference>
<protein>
    <recommendedName>
        <fullName evidence="7">Endoribonuclease YbeY</fullName>
        <ecNumber evidence="7">3.1.-.-</ecNumber>
    </recommendedName>
</protein>
<dbReference type="PANTHER" id="PTHR46986">
    <property type="entry name" value="ENDORIBONUCLEASE YBEY, CHLOROPLASTIC"/>
    <property type="match status" value="1"/>
</dbReference>
<proteinExistence type="inferred from homology"/>
<dbReference type="Pfam" id="PF02130">
    <property type="entry name" value="YbeY"/>
    <property type="match status" value="1"/>
</dbReference>
<name>A0A1F6NXU9_9BACT</name>
<keyword evidence="7" id="KW-0690">Ribosome biogenesis</keyword>
<dbReference type="AlphaFoldDB" id="A0A1F6NXU9"/>
<comment type="similarity">
    <text evidence="1 7">Belongs to the endoribonuclease YbeY family.</text>
</comment>
<accession>A0A1F6NXU9</accession>
<keyword evidence="7" id="KW-0963">Cytoplasm</keyword>
<feature type="binding site" evidence="7">
    <location>
        <position position="120"/>
    </location>
    <ligand>
        <name>Zn(2+)</name>
        <dbReference type="ChEBI" id="CHEBI:29105"/>
        <note>catalytic</note>
    </ligand>
</feature>
<evidence type="ECO:0000313" key="8">
    <source>
        <dbReference type="EMBL" id="OGH88736.1"/>
    </source>
</evidence>
<dbReference type="Gene3D" id="3.40.390.30">
    <property type="entry name" value="Metalloproteases ('zincins'), catalytic domain"/>
    <property type="match status" value="1"/>
</dbReference>
<evidence type="ECO:0000256" key="7">
    <source>
        <dbReference type="HAMAP-Rule" id="MF_00009"/>
    </source>
</evidence>
<comment type="function">
    <text evidence="7">Single strand-specific metallo-endoribonuclease involved in late-stage 70S ribosome quality control and in maturation of the 3' terminus of the 16S rRNA.</text>
</comment>
<comment type="caution">
    <text evidence="8">The sequence shown here is derived from an EMBL/GenBank/DDBJ whole genome shotgun (WGS) entry which is preliminary data.</text>
</comment>
<keyword evidence="5 7" id="KW-0378">Hydrolase</keyword>
<evidence type="ECO:0000313" key="9">
    <source>
        <dbReference type="Proteomes" id="UP000177907"/>
    </source>
</evidence>
<dbReference type="PROSITE" id="PS01306">
    <property type="entry name" value="UPF0054"/>
    <property type="match status" value="1"/>
</dbReference>
<evidence type="ECO:0000256" key="5">
    <source>
        <dbReference type="ARBA" id="ARBA00022801"/>
    </source>
</evidence>
<dbReference type="GO" id="GO:0004521">
    <property type="term" value="F:RNA endonuclease activity"/>
    <property type="evidence" value="ECO:0007669"/>
    <property type="project" value="UniProtKB-UniRule"/>
</dbReference>
<sequence>MIKVVLNNAVVAPYSQSFFVNISRATARYESRVKGVVEINIIGSVAMKKLNRVYRGKNSDTDVLSFPWQDDKIVNSSMLGEIYLCYARVKRQAKEFVVPEKEEMARMLIHGLLHLVGHDHGRPAEAKKMFGLQEKILAVCQPKK</sequence>
<organism evidence="8 9">
    <name type="scientific">Candidatus Magasanikbacteria bacterium RIFOXYC2_FULL_42_28</name>
    <dbReference type="NCBI Taxonomy" id="1798704"/>
    <lineage>
        <taxon>Bacteria</taxon>
        <taxon>Candidatus Magasanikiibacteriota</taxon>
    </lineage>
</organism>
<dbReference type="InterPro" id="IPR002036">
    <property type="entry name" value="YbeY"/>
</dbReference>
<evidence type="ECO:0000256" key="2">
    <source>
        <dbReference type="ARBA" id="ARBA00022722"/>
    </source>
</evidence>
<dbReference type="GO" id="GO:0005737">
    <property type="term" value="C:cytoplasm"/>
    <property type="evidence" value="ECO:0007669"/>
    <property type="project" value="UniProtKB-SubCell"/>
</dbReference>
<dbReference type="EC" id="3.1.-.-" evidence="7"/>
<dbReference type="HAMAP" id="MF_00009">
    <property type="entry name" value="Endoribonucl_YbeY"/>
    <property type="match status" value="1"/>
</dbReference>
<gene>
    <name evidence="7" type="primary">ybeY</name>
    <name evidence="8" type="ORF">A3J93_01410</name>
</gene>
<reference evidence="8 9" key="1">
    <citation type="journal article" date="2016" name="Nat. Commun.">
        <title>Thousands of microbial genomes shed light on interconnected biogeochemical processes in an aquifer system.</title>
        <authorList>
            <person name="Anantharaman K."/>
            <person name="Brown C.T."/>
            <person name="Hug L.A."/>
            <person name="Sharon I."/>
            <person name="Castelle C.J."/>
            <person name="Probst A.J."/>
            <person name="Thomas B.C."/>
            <person name="Singh A."/>
            <person name="Wilkins M.J."/>
            <person name="Karaoz U."/>
            <person name="Brodie E.L."/>
            <person name="Williams K.H."/>
            <person name="Hubbard S.S."/>
            <person name="Banfield J.F."/>
        </authorList>
    </citation>
    <scope>NUCLEOTIDE SEQUENCE [LARGE SCALE GENOMIC DNA]</scope>
</reference>
<dbReference type="NCBIfam" id="TIGR00043">
    <property type="entry name" value="rRNA maturation RNase YbeY"/>
    <property type="match status" value="1"/>
</dbReference>
<dbReference type="SUPFAM" id="SSF55486">
    <property type="entry name" value="Metalloproteases ('zincins'), catalytic domain"/>
    <property type="match status" value="1"/>
</dbReference>
<comment type="subcellular location">
    <subcellularLocation>
        <location evidence="7">Cytoplasm</location>
    </subcellularLocation>
</comment>
<keyword evidence="7" id="KW-0698">rRNA processing</keyword>
<dbReference type="PANTHER" id="PTHR46986:SF1">
    <property type="entry name" value="ENDORIBONUCLEASE YBEY, CHLOROPLASTIC"/>
    <property type="match status" value="1"/>
</dbReference>
<dbReference type="InterPro" id="IPR020549">
    <property type="entry name" value="YbeY_CS"/>
</dbReference>
<keyword evidence="2 7" id="KW-0540">Nuclease</keyword>